<reference evidence="1 2" key="1">
    <citation type="submission" date="2019-12" db="EMBL/GenBank/DDBJ databases">
        <authorList>
            <person name="Huq M.A."/>
        </authorList>
    </citation>
    <scope>NUCLEOTIDE SEQUENCE [LARGE SCALE GENOMIC DNA]</scope>
    <source>
        <strain evidence="1 2">MAH-18</strain>
    </source>
</reference>
<accession>A0A6L6XSD7</accession>
<sequence length="211" mass="23144">MRVRWLGVACALVLLAAGAALLGYRVGREDVPEPVRFEARPMPAASPSIPVTPAEVVPDDPYPALRPGVRTRPVEVGAPPFQVTLPVPRGWVRSDSSPGEWRWFPEPGLTKNLFFFRVSQVGQNHQPVADAVAGRIAALRAAPDADDLVVESQSDDRFVSTYVTDEHRRVSYEGFIPRDGTAYLRVAVIGREADRAGLADLFDRLMSDTEL</sequence>
<dbReference type="AlphaFoldDB" id="A0A6L6XSD7"/>
<comment type="caution">
    <text evidence="1">The sequence shown here is derived from an EMBL/GenBank/DDBJ whole genome shotgun (WGS) entry which is preliminary data.</text>
</comment>
<evidence type="ECO:0000313" key="1">
    <source>
        <dbReference type="EMBL" id="MVQ49693.1"/>
    </source>
</evidence>
<evidence type="ECO:0000313" key="2">
    <source>
        <dbReference type="Proteomes" id="UP000473525"/>
    </source>
</evidence>
<dbReference type="Proteomes" id="UP000473525">
    <property type="component" value="Unassembled WGS sequence"/>
</dbReference>
<name>A0A6L6XSD7_9ACTN</name>
<dbReference type="EMBL" id="WSEK01000004">
    <property type="protein sequence ID" value="MVQ49693.1"/>
    <property type="molecule type" value="Genomic_DNA"/>
</dbReference>
<protein>
    <submittedName>
        <fullName evidence="1">Uncharacterized protein</fullName>
    </submittedName>
</protein>
<gene>
    <name evidence="1" type="ORF">GON03_10920</name>
</gene>
<proteinExistence type="predicted"/>
<dbReference type="RefSeq" id="WP_157342490.1">
    <property type="nucleotide sequence ID" value="NZ_WSEK01000004.1"/>
</dbReference>
<organism evidence="1 2">
    <name type="scientific">Nocardioides agri</name>
    <dbReference type="NCBI Taxonomy" id="2682843"/>
    <lineage>
        <taxon>Bacteria</taxon>
        <taxon>Bacillati</taxon>
        <taxon>Actinomycetota</taxon>
        <taxon>Actinomycetes</taxon>
        <taxon>Propionibacteriales</taxon>
        <taxon>Nocardioidaceae</taxon>
        <taxon>Nocardioides</taxon>
    </lineage>
</organism>
<keyword evidence="2" id="KW-1185">Reference proteome</keyword>